<dbReference type="AlphaFoldDB" id="A0A7W9GM64"/>
<dbReference type="GO" id="GO:0033983">
    <property type="term" value="F:diaminobutyrate decarboxylase activity"/>
    <property type="evidence" value="ECO:0007669"/>
    <property type="project" value="UniProtKB-EC"/>
</dbReference>
<dbReference type="PANTHER" id="PTHR45677">
    <property type="entry name" value="GLUTAMATE DECARBOXYLASE-RELATED"/>
    <property type="match status" value="1"/>
</dbReference>
<dbReference type="SUPFAM" id="SSF53383">
    <property type="entry name" value="PLP-dependent transferases"/>
    <property type="match status" value="1"/>
</dbReference>
<evidence type="ECO:0000256" key="4">
    <source>
        <dbReference type="ARBA" id="ARBA00022898"/>
    </source>
</evidence>
<dbReference type="GO" id="GO:0004058">
    <property type="term" value="F:aromatic-L-amino-acid decarboxylase activity"/>
    <property type="evidence" value="ECO:0007669"/>
    <property type="project" value="UniProtKB-ARBA"/>
</dbReference>
<dbReference type="RefSeq" id="WP_221440539.1">
    <property type="nucleotide sequence ID" value="NZ_JACHMM010000001.1"/>
</dbReference>
<dbReference type="GO" id="GO:0019752">
    <property type="term" value="P:carboxylic acid metabolic process"/>
    <property type="evidence" value="ECO:0007669"/>
    <property type="project" value="InterPro"/>
</dbReference>
<name>A0A7W9GM64_9ACTN</name>
<reference evidence="8 9" key="1">
    <citation type="submission" date="2020-08" db="EMBL/GenBank/DDBJ databases">
        <title>Sequencing the genomes of 1000 actinobacteria strains.</title>
        <authorList>
            <person name="Klenk H.-P."/>
        </authorList>
    </citation>
    <scope>NUCLEOTIDE SEQUENCE [LARGE SCALE GENOMIC DNA]</scope>
    <source>
        <strain evidence="8 9">DSM 102122</strain>
    </source>
</reference>
<dbReference type="EC" id="4.1.1.86" evidence="8"/>
<keyword evidence="9" id="KW-1185">Reference proteome</keyword>
<dbReference type="PANTHER" id="PTHR45677:SF8">
    <property type="entry name" value="CYSTEINE SULFINIC ACID DECARBOXYLASE"/>
    <property type="match status" value="1"/>
</dbReference>
<dbReference type="InterPro" id="IPR015424">
    <property type="entry name" value="PyrdxlP-dep_Trfase"/>
</dbReference>
<keyword evidence="4 6" id="KW-0663">Pyridoxal phosphate</keyword>
<evidence type="ECO:0000256" key="3">
    <source>
        <dbReference type="ARBA" id="ARBA00022793"/>
    </source>
</evidence>
<dbReference type="GO" id="GO:0006520">
    <property type="term" value="P:amino acid metabolic process"/>
    <property type="evidence" value="ECO:0007669"/>
    <property type="project" value="InterPro"/>
</dbReference>
<proteinExistence type="inferred from homology"/>
<accession>A0A7W9GM64</accession>
<comment type="caution">
    <text evidence="8">The sequence shown here is derived from an EMBL/GenBank/DDBJ whole genome shotgun (WGS) entry which is preliminary data.</text>
</comment>
<evidence type="ECO:0000256" key="7">
    <source>
        <dbReference type="RuleBase" id="RU000382"/>
    </source>
</evidence>
<dbReference type="GO" id="GO:0030170">
    <property type="term" value="F:pyridoxal phosphate binding"/>
    <property type="evidence" value="ECO:0007669"/>
    <property type="project" value="InterPro"/>
</dbReference>
<dbReference type="GO" id="GO:0005737">
    <property type="term" value="C:cytoplasm"/>
    <property type="evidence" value="ECO:0007669"/>
    <property type="project" value="TreeGrafter"/>
</dbReference>
<dbReference type="PRINTS" id="PR00800">
    <property type="entry name" value="YHDCRBOXLASE"/>
</dbReference>
<evidence type="ECO:0000256" key="5">
    <source>
        <dbReference type="ARBA" id="ARBA00023239"/>
    </source>
</evidence>
<dbReference type="Proteomes" id="UP000542813">
    <property type="component" value="Unassembled WGS sequence"/>
</dbReference>
<dbReference type="Pfam" id="PF00282">
    <property type="entry name" value="Pyridoxal_deC"/>
    <property type="match status" value="1"/>
</dbReference>
<feature type="modified residue" description="N6-(pyridoxal phosphate)lysine" evidence="6">
    <location>
        <position position="309"/>
    </location>
</feature>
<gene>
    <name evidence="8" type="ORF">HD601_000984</name>
</gene>
<protein>
    <submittedName>
        <fullName evidence="8">L-2,4-diaminobutyrate decarboxylase</fullName>
        <ecNumber evidence="8">4.1.1.86</ecNumber>
    </submittedName>
</protein>
<evidence type="ECO:0000256" key="6">
    <source>
        <dbReference type="PIRSR" id="PIRSR602129-50"/>
    </source>
</evidence>
<keyword evidence="3" id="KW-0210">Decarboxylase</keyword>
<evidence type="ECO:0000256" key="1">
    <source>
        <dbReference type="ARBA" id="ARBA00001933"/>
    </source>
</evidence>
<comment type="cofactor">
    <cofactor evidence="1 6 7">
        <name>pyridoxal 5'-phosphate</name>
        <dbReference type="ChEBI" id="CHEBI:597326"/>
    </cofactor>
</comment>
<evidence type="ECO:0000256" key="2">
    <source>
        <dbReference type="ARBA" id="ARBA00009533"/>
    </source>
</evidence>
<comment type="similarity">
    <text evidence="2 7">Belongs to the group II decarboxylase family.</text>
</comment>
<organism evidence="8 9">
    <name type="scientific">Jiangella mangrovi</name>
    <dbReference type="NCBI Taxonomy" id="1524084"/>
    <lineage>
        <taxon>Bacteria</taxon>
        <taxon>Bacillati</taxon>
        <taxon>Actinomycetota</taxon>
        <taxon>Actinomycetes</taxon>
        <taxon>Jiangellales</taxon>
        <taxon>Jiangellaceae</taxon>
        <taxon>Jiangella</taxon>
    </lineage>
</organism>
<dbReference type="EMBL" id="JACHMM010000001">
    <property type="protein sequence ID" value="MBB5786409.1"/>
    <property type="molecule type" value="Genomic_DNA"/>
</dbReference>
<dbReference type="Gene3D" id="3.40.640.10">
    <property type="entry name" value="Type I PLP-dependent aspartate aminotransferase-like (Major domain)"/>
    <property type="match status" value="1"/>
</dbReference>
<dbReference type="InterPro" id="IPR010977">
    <property type="entry name" value="Aromatic_deC"/>
</dbReference>
<dbReference type="Gene3D" id="3.90.1150.170">
    <property type="match status" value="1"/>
</dbReference>
<evidence type="ECO:0000313" key="9">
    <source>
        <dbReference type="Proteomes" id="UP000542813"/>
    </source>
</evidence>
<sequence length="507" mass="55694">MTLAPEVLHSAEATTAELLKSLIDLGMAFKDQEQIYARRLAPTAIRDLVVTDLPDAATSLADLVAEFQHDLLPLCKNEASPQFLGFGDTGDDPAALAGSLLAMFTQQNLINQSFDSPSATFVEIAVLRWFRDLIGYASPPLPEVSTVWTAGGVVTTGGTMSNTIAMMLAREHRFPGTMQSGVTDPGRCAVVVPRGIGHYSIRSSLAWIGCGNAVIEVDTDGFRYDLAGLRHALAEHRDEIMAVVAYAGDSRTQTVENLRAVHDIVRSKAPAAWLHADACWGFMATFSPTTRRLVDGIDLYDSVTVDPHKVMAVPYAVSALVTRDVEALRAISSHSDLIMQEDFAFGQVTPFVGSKPWSSLKLWMTMRAHGRHGLAALVERRFATMRDFVMAVDSRPRFLRLHNPDLTACAFLWLPPSTDLTAPDLNRINDVNKRIHGRLLADGEWYLHQFSIPDPGVLSLGEQLHPLRFMSVNHRITTAQVQGVLDEVDCLGLQITRETGPTKESRR</sequence>
<dbReference type="InterPro" id="IPR015421">
    <property type="entry name" value="PyrdxlP-dep_Trfase_major"/>
</dbReference>
<evidence type="ECO:0000313" key="8">
    <source>
        <dbReference type="EMBL" id="MBB5786409.1"/>
    </source>
</evidence>
<dbReference type="InterPro" id="IPR002129">
    <property type="entry name" value="PyrdxlP-dep_de-COase"/>
</dbReference>
<keyword evidence="5 7" id="KW-0456">Lyase</keyword>